<evidence type="ECO:0000256" key="4">
    <source>
        <dbReference type="ARBA" id="ARBA00022801"/>
    </source>
</evidence>
<comment type="similarity">
    <text evidence="1 8 9">Belongs to the peptidase S8 family.</text>
</comment>
<evidence type="ECO:0000256" key="11">
    <source>
        <dbReference type="SAM" id="SignalP"/>
    </source>
</evidence>
<keyword evidence="11" id="KW-0732">Signal</keyword>
<keyword evidence="3" id="KW-0677">Repeat</keyword>
<feature type="domain" description="Peptidase S8/S53" evidence="12">
    <location>
        <begin position="191"/>
        <end position="483"/>
    </location>
</feature>
<dbReference type="InterPro" id="IPR023828">
    <property type="entry name" value="Peptidase_S8_Ser-AS"/>
</dbReference>
<evidence type="ECO:0000313" key="14">
    <source>
        <dbReference type="Proteomes" id="UP000424490"/>
    </source>
</evidence>
<feature type="signal peptide" evidence="11">
    <location>
        <begin position="1"/>
        <end position="32"/>
    </location>
</feature>
<dbReference type="PANTHER" id="PTHR43806:SF11">
    <property type="entry name" value="CEREVISIN-RELATED"/>
    <property type="match status" value="1"/>
</dbReference>
<feature type="active site" description="Charge relay system" evidence="6 8">
    <location>
        <position position="239"/>
    </location>
</feature>
<feature type="chain" id="PRO_5032501072" evidence="11">
    <location>
        <begin position="33"/>
        <end position="812"/>
    </location>
</feature>
<evidence type="ECO:0000256" key="8">
    <source>
        <dbReference type="PROSITE-ProRule" id="PRU01240"/>
    </source>
</evidence>
<protein>
    <submittedName>
        <fullName evidence="13">S8 family serine peptidase</fullName>
    </submittedName>
</protein>
<dbReference type="PROSITE" id="PS51892">
    <property type="entry name" value="SUBTILASE"/>
    <property type="match status" value="1"/>
</dbReference>
<dbReference type="Proteomes" id="UP000424490">
    <property type="component" value="Chromosome"/>
</dbReference>
<evidence type="ECO:0000256" key="2">
    <source>
        <dbReference type="ARBA" id="ARBA00022670"/>
    </source>
</evidence>
<dbReference type="InterPro" id="IPR000209">
    <property type="entry name" value="Peptidase_S8/S53_dom"/>
</dbReference>
<dbReference type="AlphaFoldDB" id="A0A857ABR8"/>
<feature type="repeat" description="Cell wall-binding" evidence="7">
    <location>
        <begin position="751"/>
        <end position="770"/>
    </location>
</feature>
<reference evidence="13 14" key="1">
    <citation type="submission" date="2019-11" db="EMBL/GenBank/DDBJ databases">
        <title>FDA dAtabase for Regulatory Grade micrObial Sequences (FDA-ARGOS): Supporting development and validation of Infectious Disease Dx tests.</title>
        <authorList>
            <person name="Stonesifer R."/>
            <person name="Tallon L."/>
            <person name="Sadzewicz L."/>
            <person name="Vavikolanu K."/>
            <person name="Mehta A."/>
            <person name="Aluvathingal J."/>
            <person name="Nadendla S."/>
            <person name="Myers T."/>
            <person name="Yan Y."/>
            <person name="Sichtig H."/>
        </authorList>
    </citation>
    <scope>NUCLEOTIDE SEQUENCE [LARGE SCALE GENOMIC DNA]</scope>
    <source>
        <strain evidence="13 14">FDAARGOS_732</strain>
    </source>
</reference>
<sequence>MMHQRSWKTLIAGGAALAAGLTMTALGAPAHAAGVPGITSDARARDEVMNYAVNLPADATRYDFNAAVSKASENGVVLAQYPEFNSFFVQSVKAAFAPTLGKSLVDAGISYHSIGPTRYKMVTGAEVRTDQPQTTTSEANAVADAAGTHPTGLAADSQLNDFVPDEGDANAWGLAAIGAIDAQQVDVPREKVTVGVMDTGIDPDHKDLKEHLDADRSVGCQVNGIPNTDPAAWKDDHYHGTHVAGTIAAAHNAYGVDGVAPDATIVAIKVSNEAGSFYPEYVACGFDWAAEHDIDVTNSSYYMDPYAFWMPNEGSQAAGLEAASRAIRYAKDLGVVSIAAEGNDNDDHDNPTIDKASPNDVEGAAAERNVEGGIDVPAMLNDSVVSVSALALPTGTDPATAKLERSGFSNYGKNSVDVAAPGSRIWSTVPTWKKNPPFGYLSGTSMASPHAAGVAALIKQIHPDYTPDQTIDLLKKQAGYTYDRLAEPTDGKEYRGAGLVNALAAVLKDQPQPVLGPVEYSRDGATDWRPLADANLSGTVYVRATVGGPVTNASLKVADKEAVSATGTGAFENNEVTLVAGPYAAADLMTDAPHVEVTVSAEGRNKDARADDDVKDTIYFHVDESVHEDGAWVNSDGGWKYCYGNGSCVRNKSIVIGGETYYFNDDSVMATGWVSFDSAWHWMNSSGRMAKGWTKVGGAWYYLDPATGAMATGWANVDGTWYYLNASGAMATGWVQVNGSWYYLNGNGSMATGWTAVNGKWYYLTGNGAMAIGWVNDGGTWYYLDASGKMVTGWVSIDGTRYHFAPSGAWLG</sequence>
<feature type="repeat" description="Cell wall-binding" evidence="7">
    <location>
        <begin position="711"/>
        <end position="730"/>
    </location>
</feature>
<evidence type="ECO:0000256" key="6">
    <source>
        <dbReference type="PIRSR" id="PIRSR615500-1"/>
    </source>
</evidence>
<dbReference type="Gene3D" id="2.10.270.10">
    <property type="entry name" value="Cholin Binding"/>
    <property type="match status" value="2"/>
</dbReference>
<feature type="repeat" description="Cell wall-binding" evidence="7">
    <location>
        <begin position="771"/>
        <end position="790"/>
    </location>
</feature>
<dbReference type="InterPro" id="IPR036852">
    <property type="entry name" value="Peptidase_S8/S53_dom_sf"/>
</dbReference>
<keyword evidence="4 8" id="KW-0378">Hydrolase</keyword>
<dbReference type="EMBL" id="CP046315">
    <property type="protein sequence ID" value="QGS11397.1"/>
    <property type="molecule type" value="Genomic_DNA"/>
</dbReference>
<dbReference type="InterPro" id="IPR050131">
    <property type="entry name" value="Peptidase_S8_subtilisin-like"/>
</dbReference>
<dbReference type="GO" id="GO:0006508">
    <property type="term" value="P:proteolysis"/>
    <property type="evidence" value="ECO:0007669"/>
    <property type="project" value="UniProtKB-KW"/>
</dbReference>
<feature type="active site" description="Charge relay system" evidence="6 8">
    <location>
        <position position="445"/>
    </location>
</feature>
<evidence type="ECO:0000313" key="13">
    <source>
        <dbReference type="EMBL" id="QGS11397.1"/>
    </source>
</evidence>
<dbReference type="InterPro" id="IPR018337">
    <property type="entry name" value="Cell_wall/Cho-bd_repeat"/>
</dbReference>
<evidence type="ECO:0000256" key="7">
    <source>
        <dbReference type="PROSITE-ProRule" id="PRU00591"/>
    </source>
</evidence>
<evidence type="ECO:0000259" key="12">
    <source>
        <dbReference type="Pfam" id="PF00082"/>
    </source>
</evidence>
<feature type="repeat" description="Cell wall-binding" evidence="7">
    <location>
        <begin position="731"/>
        <end position="750"/>
    </location>
</feature>
<keyword evidence="2 8" id="KW-0645">Protease</keyword>
<evidence type="ECO:0000256" key="5">
    <source>
        <dbReference type="ARBA" id="ARBA00022825"/>
    </source>
</evidence>
<feature type="active site" description="Charge relay system" evidence="6 8">
    <location>
        <position position="198"/>
    </location>
</feature>
<dbReference type="PROSITE" id="PS00137">
    <property type="entry name" value="SUBTILASE_HIS"/>
    <property type="match status" value="1"/>
</dbReference>
<dbReference type="Pfam" id="PF00082">
    <property type="entry name" value="Peptidase_S8"/>
    <property type="match status" value="1"/>
</dbReference>
<dbReference type="PROSITE" id="PS00138">
    <property type="entry name" value="SUBTILASE_SER"/>
    <property type="match status" value="1"/>
</dbReference>
<dbReference type="PROSITE" id="PS51170">
    <property type="entry name" value="CW"/>
    <property type="match status" value="4"/>
</dbReference>
<dbReference type="SUPFAM" id="SSF52743">
    <property type="entry name" value="Subtilisin-like"/>
    <property type="match status" value="1"/>
</dbReference>
<dbReference type="PRINTS" id="PR00723">
    <property type="entry name" value="SUBTILISIN"/>
</dbReference>
<dbReference type="InterPro" id="IPR022398">
    <property type="entry name" value="Peptidase_S8_His-AS"/>
</dbReference>
<gene>
    <name evidence="13" type="ORF">FOC40_08275</name>
</gene>
<evidence type="ECO:0000256" key="9">
    <source>
        <dbReference type="RuleBase" id="RU003355"/>
    </source>
</evidence>
<name>A0A857ABR8_9ACTO</name>
<dbReference type="PROSITE" id="PS00136">
    <property type="entry name" value="SUBTILASE_ASP"/>
    <property type="match status" value="1"/>
</dbReference>
<proteinExistence type="inferred from homology"/>
<dbReference type="SUPFAM" id="SSF69360">
    <property type="entry name" value="Cell wall binding repeat"/>
    <property type="match status" value="1"/>
</dbReference>
<evidence type="ECO:0000256" key="10">
    <source>
        <dbReference type="SAM" id="MobiDB-lite"/>
    </source>
</evidence>
<evidence type="ECO:0000256" key="1">
    <source>
        <dbReference type="ARBA" id="ARBA00011073"/>
    </source>
</evidence>
<accession>A0A857ABR8</accession>
<dbReference type="Pfam" id="PF19127">
    <property type="entry name" value="Choline_bind_3"/>
    <property type="match status" value="2"/>
</dbReference>
<keyword evidence="5 8" id="KW-0720">Serine protease</keyword>
<organism evidence="13 14">
    <name type="scientific">Schaalia odontolytica</name>
    <dbReference type="NCBI Taxonomy" id="1660"/>
    <lineage>
        <taxon>Bacteria</taxon>
        <taxon>Bacillati</taxon>
        <taxon>Actinomycetota</taxon>
        <taxon>Actinomycetes</taxon>
        <taxon>Actinomycetales</taxon>
        <taxon>Actinomycetaceae</taxon>
        <taxon>Schaalia</taxon>
    </lineage>
</organism>
<feature type="region of interest" description="Disordered" evidence="10">
    <location>
        <begin position="340"/>
        <end position="364"/>
    </location>
</feature>
<dbReference type="Gene3D" id="3.40.50.200">
    <property type="entry name" value="Peptidase S8/S53 domain"/>
    <property type="match status" value="1"/>
</dbReference>
<dbReference type="Pfam" id="PF01473">
    <property type="entry name" value="Choline_bind_1"/>
    <property type="match status" value="2"/>
</dbReference>
<dbReference type="PANTHER" id="PTHR43806">
    <property type="entry name" value="PEPTIDASE S8"/>
    <property type="match status" value="1"/>
</dbReference>
<evidence type="ECO:0000256" key="3">
    <source>
        <dbReference type="ARBA" id="ARBA00022737"/>
    </source>
</evidence>
<dbReference type="InterPro" id="IPR023827">
    <property type="entry name" value="Peptidase_S8_Asp-AS"/>
</dbReference>
<dbReference type="GO" id="GO:0004252">
    <property type="term" value="F:serine-type endopeptidase activity"/>
    <property type="evidence" value="ECO:0007669"/>
    <property type="project" value="UniProtKB-UniRule"/>
</dbReference>
<dbReference type="InterPro" id="IPR015500">
    <property type="entry name" value="Peptidase_S8_subtilisin-rel"/>
</dbReference>